<dbReference type="STRING" id="13706.A0A1X2HU13"/>
<gene>
    <name evidence="3" type="ORF">BCR43DRAFT_431549</name>
</gene>
<dbReference type="Proteomes" id="UP000242180">
    <property type="component" value="Unassembled WGS sequence"/>
</dbReference>
<dbReference type="PANTHER" id="PTHR43591:SF24">
    <property type="entry name" value="2-METHOXY-6-POLYPRENYL-1,4-BENZOQUINOL METHYLASE, MITOCHONDRIAL"/>
    <property type="match status" value="1"/>
</dbReference>
<evidence type="ECO:0000259" key="2">
    <source>
        <dbReference type="Pfam" id="PF13649"/>
    </source>
</evidence>
<feature type="domain" description="Methyltransferase" evidence="2">
    <location>
        <begin position="91"/>
        <end position="182"/>
    </location>
</feature>
<proteinExistence type="predicted"/>
<keyword evidence="4" id="KW-1185">Reference proteome</keyword>
<name>A0A1X2HU13_SYNRA</name>
<dbReference type="SUPFAM" id="SSF53335">
    <property type="entry name" value="S-adenosyl-L-methionine-dependent methyltransferases"/>
    <property type="match status" value="1"/>
</dbReference>
<evidence type="ECO:0000313" key="3">
    <source>
        <dbReference type="EMBL" id="ORZ03085.1"/>
    </source>
</evidence>
<dbReference type="OrthoDB" id="2013972at2759"/>
<dbReference type="GO" id="GO:0032259">
    <property type="term" value="P:methylation"/>
    <property type="evidence" value="ECO:0007669"/>
    <property type="project" value="UniProtKB-KW"/>
</dbReference>
<dbReference type="AlphaFoldDB" id="A0A1X2HU13"/>
<keyword evidence="3" id="KW-0808">Transferase</keyword>
<organism evidence="3 4">
    <name type="scientific">Syncephalastrum racemosum</name>
    <name type="common">Filamentous fungus</name>
    <dbReference type="NCBI Taxonomy" id="13706"/>
    <lineage>
        <taxon>Eukaryota</taxon>
        <taxon>Fungi</taxon>
        <taxon>Fungi incertae sedis</taxon>
        <taxon>Mucoromycota</taxon>
        <taxon>Mucoromycotina</taxon>
        <taxon>Mucoromycetes</taxon>
        <taxon>Mucorales</taxon>
        <taxon>Syncephalastraceae</taxon>
        <taxon>Syncephalastrum</taxon>
    </lineage>
</organism>
<evidence type="ECO:0000256" key="1">
    <source>
        <dbReference type="SAM" id="MobiDB-lite"/>
    </source>
</evidence>
<comment type="caution">
    <text evidence="3">The sequence shown here is derived from an EMBL/GenBank/DDBJ whole genome shotgun (WGS) entry which is preliminary data.</text>
</comment>
<dbReference type="GO" id="GO:0008168">
    <property type="term" value="F:methyltransferase activity"/>
    <property type="evidence" value="ECO:0007669"/>
    <property type="project" value="UniProtKB-KW"/>
</dbReference>
<dbReference type="EMBL" id="MCGN01000001">
    <property type="protein sequence ID" value="ORZ03085.1"/>
    <property type="molecule type" value="Genomic_DNA"/>
</dbReference>
<evidence type="ECO:0000313" key="4">
    <source>
        <dbReference type="Proteomes" id="UP000242180"/>
    </source>
</evidence>
<dbReference type="OMA" id="TWIMDVA"/>
<feature type="compositionally biased region" description="Polar residues" evidence="1">
    <location>
        <begin position="12"/>
        <end position="29"/>
    </location>
</feature>
<dbReference type="InterPro" id="IPR029063">
    <property type="entry name" value="SAM-dependent_MTases_sf"/>
</dbReference>
<protein>
    <submittedName>
        <fullName evidence="3">S-adenosyl-L-methionine-dependent methyltransferase</fullName>
    </submittedName>
</protein>
<dbReference type="PANTHER" id="PTHR43591">
    <property type="entry name" value="METHYLTRANSFERASE"/>
    <property type="match status" value="1"/>
</dbReference>
<dbReference type="Gene3D" id="3.40.50.150">
    <property type="entry name" value="Vaccinia Virus protein VP39"/>
    <property type="match status" value="1"/>
</dbReference>
<dbReference type="InParanoid" id="A0A1X2HU13"/>
<accession>A0A1X2HU13</accession>
<reference evidence="3 4" key="1">
    <citation type="submission" date="2016-07" db="EMBL/GenBank/DDBJ databases">
        <title>Pervasive Adenine N6-methylation of Active Genes in Fungi.</title>
        <authorList>
            <consortium name="DOE Joint Genome Institute"/>
            <person name="Mondo S.J."/>
            <person name="Dannebaum R.O."/>
            <person name="Kuo R.C."/>
            <person name="Labutti K."/>
            <person name="Haridas S."/>
            <person name="Kuo A."/>
            <person name="Salamov A."/>
            <person name="Ahrendt S.R."/>
            <person name="Lipzen A."/>
            <person name="Sullivan W."/>
            <person name="Andreopoulos W.B."/>
            <person name="Clum A."/>
            <person name="Lindquist E."/>
            <person name="Daum C."/>
            <person name="Ramamoorthy G.K."/>
            <person name="Gryganskyi A."/>
            <person name="Culley D."/>
            <person name="Magnuson J.K."/>
            <person name="James T.Y."/>
            <person name="O'Malley M.A."/>
            <person name="Stajich J.E."/>
            <person name="Spatafora J.W."/>
            <person name="Visel A."/>
            <person name="Grigoriev I.V."/>
        </authorList>
    </citation>
    <scope>NUCLEOTIDE SEQUENCE [LARGE SCALE GENOMIC DNA]</scope>
    <source>
        <strain evidence="3 4">NRRL 2496</strain>
    </source>
</reference>
<dbReference type="CDD" id="cd02440">
    <property type="entry name" value="AdoMet_MTases"/>
    <property type="match status" value="1"/>
</dbReference>
<keyword evidence="3" id="KW-0489">Methyltransferase</keyword>
<feature type="region of interest" description="Disordered" evidence="1">
    <location>
        <begin position="1"/>
        <end position="29"/>
    </location>
</feature>
<sequence>MKRTRRPPSPPATNSLGAASGESSSPDSTFESIIRHGRKYQNFSDSTYWLPSDDEEMDRLVGQHFAIKALYDGNIIKEAIPLIPLHNGAQILDVGCGPGTWIMDVATEYPESEFTGIDMCPVFPTDIRPPNVNFQYGNVMERLPFDDNTFDLINMRFFILALRKEDWDVVLPELHRILKPGGVLQSLESSMLESGTDFVRHAGKMFKEIMVDRGQEPYIASKLGGILERNSFKVVEEVTRDAFLSRKDKVNREFLWDMVNIFKGAQPFLAEKLGITEADFPTFLEKFCADCKKAIPEEAVWSITIYISQKLPLS</sequence>
<dbReference type="Pfam" id="PF13649">
    <property type="entry name" value="Methyltransf_25"/>
    <property type="match status" value="1"/>
</dbReference>
<dbReference type="InterPro" id="IPR041698">
    <property type="entry name" value="Methyltransf_25"/>
</dbReference>